<name>A0A1C3WH93_9HYPH</name>
<gene>
    <name evidence="1" type="ORF">GA0061100_11911</name>
</gene>
<dbReference type="EMBL" id="FMAC01000019">
    <property type="protein sequence ID" value="SCB39275.1"/>
    <property type="molecule type" value="Genomic_DNA"/>
</dbReference>
<dbReference type="OrthoDB" id="8401332at2"/>
<organism evidence="1 2">
    <name type="scientific">Rhizobium hainanense</name>
    <dbReference type="NCBI Taxonomy" id="52131"/>
    <lineage>
        <taxon>Bacteria</taxon>
        <taxon>Pseudomonadati</taxon>
        <taxon>Pseudomonadota</taxon>
        <taxon>Alphaproteobacteria</taxon>
        <taxon>Hyphomicrobiales</taxon>
        <taxon>Rhizobiaceae</taxon>
        <taxon>Rhizobium/Agrobacterium group</taxon>
        <taxon>Rhizobium</taxon>
    </lineage>
</organism>
<accession>A0A1C3WH93</accession>
<dbReference type="AlphaFoldDB" id="A0A1C3WH93"/>
<proteinExistence type="predicted"/>
<dbReference type="Proteomes" id="UP000186228">
    <property type="component" value="Unassembled WGS sequence"/>
</dbReference>
<keyword evidence="2" id="KW-1185">Reference proteome</keyword>
<evidence type="ECO:0000313" key="2">
    <source>
        <dbReference type="Proteomes" id="UP000186228"/>
    </source>
</evidence>
<protein>
    <submittedName>
        <fullName evidence="1">Uncharacterized protein</fullName>
    </submittedName>
</protein>
<sequence>MTSHDNHDNILSDQKLHDLLKAEDRIDLLEKSKRCTPDELEVPVAEDAEGAPL</sequence>
<evidence type="ECO:0000313" key="1">
    <source>
        <dbReference type="EMBL" id="SCB39275.1"/>
    </source>
</evidence>
<reference evidence="2" key="1">
    <citation type="submission" date="2016-08" db="EMBL/GenBank/DDBJ databases">
        <authorList>
            <person name="Varghese N."/>
            <person name="Submissions Spin"/>
        </authorList>
    </citation>
    <scope>NUCLEOTIDE SEQUENCE [LARGE SCALE GENOMIC DNA]</scope>
    <source>
        <strain evidence="2">CCBAU 57015</strain>
    </source>
</reference>
<dbReference type="RefSeq" id="WP_159444828.1">
    <property type="nucleotide sequence ID" value="NZ_FMAC01000019.1"/>
</dbReference>